<dbReference type="PANTHER" id="PTHR40068:SF1">
    <property type="entry name" value="TRANSCRIPTION REPRESSOR NIAR-RELATED"/>
    <property type="match status" value="1"/>
</dbReference>
<dbReference type="InterPro" id="IPR013196">
    <property type="entry name" value="HTH_11"/>
</dbReference>
<reference evidence="4 5" key="1">
    <citation type="submission" date="2019-09" db="EMBL/GenBank/DDBJ databases">
        <title>Draft genome sequence of Bacillus sp. JC-7.</title>
        <authorList>
            <person name="Tanaka N."/>
            <person name="Shiwa Y."/>
            <person name="Fujita N."/>
            <person name="Tanasupawat S."/>
        </authorList>
    </citation>
    <scope>NUCLEOTIDE SEQUENCE [LARGE SCALE GENOMIC DNA]</scope>
    <source>
        <strain evidence="4 5">JC-7</strain>
    </source>
</reference>
<evidence type="ECO:0000313" key="4">
    <source>
        <dbReference type="EMBL" id="GER69157.1"/>
    </source>
</evidence>
<evidence type="ECO:0000256" key="1">
    <source>
        <dbReference type="PIRSR" id="PIRSR037847-1"/>
    </source>
</evidence>
<dbReference type="PANTHER" id="PTHR40068">
    <property type="entry name" value="TRANSCRIPTION REPRESSOR NIAR-RELATED"/>
    <property type="match status" value="1"/>
</dbReference>
<accession>A0A5J4JF66</accession>
<keyword evidence="1" id="KW-0533">Nickel</keyword>
<dbReference type="Pfam" id="PF08279">
    <property type="entry name" value="HTH_11"/>
    <property type="match status" value="1"/>
</dbReference>
<feature type="binding site" evidence="1">
    <location>
        <position position="151"/>
    </location>
    <ligand>
        <name>Ni(2+)</name>
        <dbReference type="ChEBI" id="CHEBI:49786"/>
    </ligand>
</feature>
<dbReference type="InterPro" id="IPR026043">
    <property type="entry name" value="NadR"/>
</dbReference>
<dbReference type="InterPro" id="IPR036390">
    <property type="entry name" value="WH_DNA-bd_sf"/>
</dbReference>
<name>A0A5J4JF66_9BACI</name>
<keyword evidence="1" id="KW-0479">Metal-binding</keyword>
<dbReference type="RefSeq" id="WP_151679290.1">
    <property type="nucleotide sequence ID" value="NZ_BKZQ01000004.1"/>
</dbReference>
<keyword evidence="5" id="KW-1185">Reference proteome</keyword>
<evidence type="ECO:0000259" key="2">
    <source>
        <dbReference type="Pfam" id="PF02829"/>
    </source>
</evidence>
<dbReference type="InterPro" id="IPR035922">
    <property type="entry name" value="3H_dom_sf"/>
</dbReference>
<feature type="domain" description="3H" evidence="2">
    <location>
        <begin position="80"/>
        <end position="176"/>
    </location>
</feature>
<dbReference type="SUPFAM" id="SSF75500">
    <property type="entry name" value="Putative transcriptional regulator TM1602, C-terminal domain"/>
    <property type="match status" value="1"/>
</dbReference>
<dbReference type="InterPro" id="IPR036388">
    <property type="entry name" value="WH-like_DNA-bd_sf"/>
</dbReference>
<gene>
    <name evidence="4" type="ORF">BpJC7_04600</name>
</gene>
<feature type="binding site" evidence="1">
    <location>
        <position position="84"/>
    </location>
    <ligand>
        <name>Ni(2+)</name>
        <dbReference type="ChEBI" id="CHEBI:49786"/>
    </ligand>
</feature>
<organism evidence="4 5">
    <name type="scientific">Weizmannia acidilactici</name>
    <dbReference type="NCBI Taxonomy" id="2607726"/>
    <lineage>
        <taxon>Bacteria</taxon>
        <taxon>Bacillati</taxon>
        <taxon>Bacillota</taxon>
        <taxon>Bacilli</taxon>
        <taxon>Bacillales</taxon>
        <taxon>Bacillaceae</taxon>
        <taxon>Heyndrickxia</taxon>
    </lineage>
</organism>
<comment type="caution">
    <text evidence="4">The sequence shown here is derived from an EMBL/GenBank/DDBJ whole genome shotgun (WGS) entry which is preliminary data.</text>
</comment>
<dbReference type="InterPro" id="IPR004173">
    <property type="entry name" value="3H_domain"/>
</dbReference>
<evidence type="ECO:0000259" key="3">
    <source>
        <dbReference type="Pfam" id="PF08279"/>
    </source>
</evidence>
<feature type="domain" description="Helix-turn-helix type 11" evidence="3">
    <location>
        <begin position="12"/>
        <end position="64"/>
    </location>
</feature>
<feature type="binding site" evidence="1">
    <location>
        <position position="92"/>
    </location>
    <ligand>
        <name>Ni(2+)</name>
        <dbReference type="ChEBI" id="CHEBI:49786"/>
    </ligand>
</feature>
<dbReference type="AlphaFoldDB" id="A0A5J4JF66"/>
<dbReference type="Gene3D" id="1.10.10.10">
    <property type="entry name" value="Winged helix-like DNA-binding domain superfamily/Winged helix DNA-binding domain"/>
    <property type="match status" value="1"/>
</dbReference>
<dbReference type="SUPFAM" id="SSF46785">
    <property type="entry name" value="Winged helix' DNA-binding domain"/>
    <property type="match status" value="1"/>
</dbReference>
<dbReference type="Pfam" id="PF02829">
    <property type="entry name" value="3H"/>
    <property type="match status" value="1"/>
</dbReference>
<dbReference type="GO" id="GO:0046872">
    <property type="term" value="F:metal ion binding"/>
    <property type="evidence" value="ECO:0007669"/>
    <property type="project" value="UniProtKB-KW"/>
</dbReference>
<evidence type="ECO:0000313" key="5">
    <source>
        <dbReference type="Proteomes" id="UP000391919"/>
    </source>
</evidence>
<feature type="binding site" evidence="1">
    <location>
        <position position="153"/>
    </location>
    <ligand>
        <name>Ni(2+)</name>
        <dbReference type="ChEBI" id="CHEBI:49786"/>
    </ligand>
</feature>
<dbReference type="EMBL" id="BKZQ01000004">
    <property type="protein sequence ID" value="GER69157.1"/>
    <property type="molecule type" value="Genomic_DNA"/>
</dbReference>
<proteinExistence type="predicted"/>
<dbReference type="PIRSF" id="PIRSF037847">
    <property type="entry name" value="NiaR"/>
    <property type="match status" value="1"/>
</dbReference>
<sequence>MAVKKKIPGDERRKLIVKWLQASRSPITGGELAKRANVSRQIIVNDITLLKAKNEPILATSQGYLYMHPVRPETTVEKTIACSHTPGQVEEELNVLVDNCVTVKDVKVEHPVYGDLTASIMVSTREEVAQFIRRIKETNASYLSELTGGIHLHTVEAANHQQLEAAERALKALGILFTENEKELP</sequence>
<dbReference type="Gene3D" id="3.30.1340.20">
    <property type="entry name" value="3H domain"/>
    <property type="match status" value="1"/>
</dbReference>
<dbReference type="Proteomes" id="UP000391919">
    <property type="component" value="Unassembled WGS sequence"/>
</dbReference>
<protein>
    <submittedName>
        <fullName evidence="4">Transcriptional regulator</fullName>
    </submittedName>
</protein>